<dbReference type="Proteomes" id="UP000184447">
    <property type="component" value="Unassembled WGS sequence"/>
</dbReference>
<dbReference type="InterPro" id="IPR020449">
    <property type="entry name" value="Tscrpt_reg_AraC-type_HTH"/>
</dbReference>
<dbReference type="PANTHER" id="PTHR43280:SF28">
    <property type="entry name" value="HTH-TYPE TRANSCRIPTIONAL ACTIVATOR RHAS"/>
    <property type="match status" value="1"/>
</dbReference>
<keyword evidence="2 5" id="KW-0238">DNA-binding</keyword>
<evidence type="ECO:0000313" key="6">
    <source>
        <dbReference type="Proteomes" id="UP000184447"/>
    </source>
</evidence>
<dbReference type="PROSITE" id="PS00041">
    <property type="entry name" value="HTH_ARAC_FAMILY_1"/>
    <property type="match status" value="1"/>
</dbReference>
<dbReference type="Gene3D" id="2.60.120.10">
    <property type="entry name" value="Jelly Rolls"/>
    <property type="match status" value="1"/>
</dbReference>
<dbReference type="RefSeq" id="WP_073337396.1">
    <property type="nucleotide sequence ID" value="NZ_FQXM01000005.1"/>
</dbReference>
<dbReference type="Pfam" id="PF02311">
    <property type="entry name" value="AraC_binding"/>
    <property type="match status" value="1"/>
</dbReference>
<dbReference type="InterPro" id="IPR018062">
    <property type="entry name" value="HTH_AraC-typ_CS"/>
</dbReference>
<proteinExistence type="predicted"/>
<dbReference type="SUPFAM" id="SSF46689">
    <property type="entry name" value="Homeodomain-like"/>
    <property type="match status" value="2"/>
</dbReference>
<keyword evidence="1" id="KW-0805">Transcription regulation</keyword>
<sequence>MKDINSQNKTKTINLIDINPYVRRASKHLIQAGYDSAVRLIPHYQIQYICSGIGIFIINGKQFECKKGDLLFWGPGDEHTIKSDIDKPMTVFGVQFDFTQNNNKNDYVCRPYTKETFCTELIEEYIKFEDHKCFPHYIDTKDMYIGESYLTDIVNEFQHKGLYFRERISGLFKAFLILSMQNNYNVENNHSKEIINKIINYLQENYKKDISNKTVGELFKFHPNYLNRLMVRYTEMSIQQYLINIRINRSMDLLQNSNKTISEIAYISGFKSAHYFSRLFKKKVGLNPSDFR</sequence>
<dbReference type="InterPro" id="IPR009057">
    <property type="entry name" value="Homeodomain-like_sf"/>
</dbReference>
<dbReference type="PROSITE" id="PS01124">
    <property type="entry name" value="HTH_ARAC_FAMILY_2"/>
    <property type="match status" value="1"/>
</dbReference>
<dbReference type="SMART" id="SM00342">
    <property type="entry name" value="HTH_ARAC"/>
    <property type="match status" value="1"/>
</dbReference>
<dbReference type="SUPFAM" id="SSF51215">
    <property type="entry name" value="Regulatory protein AraC"/>
    <property type="match status" value="1"/>
</dbReference>
<dbReference type="AlphaFoldDB" id="A0A1M5SVP4"/>
<dbReference type="PRINTS" id="PR00032">
    <property type="entry name" value="HTHARAC"/>
</dbReference>
<evidence type="ECO:0000256" key="3">
    <source>
        <dbReference type="ARBA" id="ARBA00023163"/>
    </source>
</evidence>
<keyword evidence="6" id="KW-1185">Reference proteome</keyword>
<dbReference type="Gene3D" id="1.10.10.60">
    <property type="entry name" value="Homeodomain-like"/>
    <property type="match status" value="2"/>
</dbReference>
<dbReference type="InterPro" id="IPR037923">
    <property type="entry name" value="HTH-like"/>
</dbReference>
<evidence type="ECO:0000256" key="1">
    <source>
        <dbReference type="ARBA" id="ARBA00023015"/>
    </source>
</evidence>
<accession>A0A1M5SVP4</accession>
<dbReference type="EMBL" id="FQXM01000005">
    <property type="protein sequence ID" value="SHH42536.1"/>
    <property type="molecule type" value="Genomic_DNA"/>
</dbReference>
<dbReference type="GO" id="GO:0043565">
    <property type="term" value="F:sequence-specific DNA binding"/>
    <property type="evidence" value="ECO:0007669"/>
    <property type="project" value="InterPro"/>
</dbReference>
<evidence type="ECO:0000256" key="2">
    <source>
        <dbReference type="ARBA" id="ARBA00023125"/>
    </source>
</evidence>
<gene>
    <name evidence="5" type="ORF">SAMN02745207_01059</name>
</gene>
<keyword evidence="3" id="KW-0804">Transcription</keyword>
<organism evidence="5 6">
    <name type="scientific">Clostridium grantii DSM 8605</name>
    <dbReference type="NCBI Taxonomy" id="1121316"/>
    <lineage>
        <taxon>Bacteria</taxon>
        <taxon>Bacillati</taxon>
        <taxon>Bacillota</taxon>
        <taxon>Clostridia</taxon>
        <taxon>Eubacteriales</taxon>
        <taxon>Clostridiaceae</taxon>
        <taxon>Clostridium</taxon>
    </lineage>
</organism>
<dbReference type="STRING" id="1121316.SAMN02745207_01059"/>
<dbReference type="InterPro" id="IPR014710">
    <property type="entry name" value="RmlC-like_jellyroll"/>
</dbReference>
<dbReference type="InterPro" id="IPR003313">
    <property type="entry name" value="AraC-bd"/>
</dbReference>
<dbReference type="PANTHER" id="PTHR43280">
    <property type="entry name" value="ARAC-FAMILY TRANSCRIPTIONAL REGULATOR"/>
    <property type="match status" value="1"/>
</dbReference>
<dbReference type="GO" id="GO:0003700">
    <property type="term" value="F:DNA-binding transcription factor activity"/>
    <property type="evidence" value="ECO:0007669"/>
    <property type="project" value="InterPro"/>
</dbReference>
<feature type="domain" description="HTH araC/xylS-type" evidence="4">
    <location>
        <begin position="196"/>
        <end position="292"/>
    </location>
</feature>
<evidence type="ECO:0000259" key="4">
    <source>
        <dbReference type="PROSITE" id="PS01124"/>
    </source>
</evidence>
<evidence type="ECO:0000313" key="5">
    <source>
        <dbReference type="EMBL" id="SHH42536.1"/>
    </source>
</evidence>
<dbReference type="InterPro" id="IPR018060">
    <property type="entry name" value="HTH_AraC"/>
</dbReference>
<protein>
    <submittedName>
        <fullName evidence="5">AraC-type DNA-binding protein</fullName>
    </submittedName>
</protein>
<name>A0A1M5SVP4_9CLOT</name>
<dbReference type="Pfam" id="PF12833">
    <property type="entry name" value="HTH_18"/>
    <property type="match status" value="1"/>
</dbReference>
<reference evidence="5 6" key="1">
    <citation type="submission" date="2016-11" db="EMBL/GenBank/DDBJ databases">
        <authorList>
            <person name="Jaros S."/>
            <person name="Januszkiewicz K."/>
            <person name="Wedrychowicz H."/>
        </authorList>
    </citation>
    <scope>NUCLEOTIDE SEQUENCE [LARGE SCALE GENOMIC DNA]</scope>
    <source>
        <strain evidence="5 6">DSM 8605</strain>
    </source>
</reference>
<dbReference type="OrthoDB" id="9816335at2"/>